<keyword evidence="1" id="KW-0378">Hydrolase</keyword>
<accession>A0A174C1Z8</accession>
<dbReference type="Pfam" id="PF23023">
    <property type="entry name" value="Anti-Pycsar_Apyc1"/>
    <property type="match status" value="1"/>
</dbReference>
<name>A0A174C1Z8_9FIRM</name>
<dbReference type="SUPFAM" id="SSF56281">
    <property type="entry name" value="Metallo-hydrolase/oxidoreductase"/>
    <property type="match status" value="1"/>
</dbReference>
<dbReference type="PANTHER" id="PTHR42663">
    <property type="entry name" value="HYDROLASE C777.06C-RELATED-RELATED"/>
    <property type="match status" value="1"/>
</dbReference>
<comment type="caution">
    <text evidence="1">The sequence shown here is derived from an EMBL/GenBank/DDBJ whole genome shotgun (WGS) entry which is preliminary data.</text>
</comment>
<reference evidence="1 2" key="1">
    <citation type="submission" date="2018-02" db="EMBL/GenBank/DDBJ databases">
        <title>Complete genome sequencing of Faecalibacterium prausnitzii strains isolated from the human gut.</title>
        <authorList>
            <person name="Fitzgerald B.C."/>
            <person name="Shkoporov A.N."/>
            <person name="Ross P.R."/>
            <person name="Hill C."/>
        </authorList>
    </citation>
    <scope>NUCLEOTIDE SEQUENCE [LARGE SCALE GENOMIC DNA]</scope>
    <source>
        <strain evidence="1 2">APC942/32-1</strain>
    </source>
</reference>
<evidence type="ECO:0000313" key="1">
    <source>
        <dbReference type="EMBL" id="RAW54185.1"/>
    </source>
</evidence>
<dbReference type="EMBL" id="PRLB01000005">
    <property type="protein sequence ID" value="RAW54185.1"/>
    <property type="molecule type" value="Genomic_DNA"/>
</dbReference>
<dbReference type="Gene3D" id="3.60.15.10">
    <property type="entry name" value="Ribonuclease Z/Hydroxyacylglutathione hydrolase-like"/>
    <property type="match status" value="1"/>
</dbReference>
<dbReference type="SMART" id="SM00849">
    <property type="entry name" value="Lactamase_B"/>
    <property type="match status" value="1"/>
</dbReference>
<organism evidence="1 2">
    <name type="scientific">Faecalibacterium prausnitzii</name>
    <dbReference type="NCBI Taxonomy" id="853"/>
    <lineage>
        <taxon>Bacteria</taxon>
        <taxon>Bacillati</taxon>
        <taxon>Bacillota</taxon>
        <taxon>Clostridia</taxon>
        <taxon>Eubacteriales</taxon>
        <taxon>Oscillospiraceae</taxon>
        <taxon>Faecalibacterium</taxon>
    </lineage>
</organism>
<dbReference type="GO" id="GO:0016787">
    <property type="term" value="F:hydrolase activity"/>
    <property type="evidence" value="ECO:0007669"/>
    <property type="project" value="UniProtKB-KW"/>
</dbReference>
<protein>
    <submittedName>
        <fullName evidence="1">MBL fold hydrolase</fullName>
    </submittedName>
</protein>
<sequence>MELHFTGTGAAYYPRLGSNAAFFVKNNHLFMIDCGESTFRKMEARDEIRTCDKITVFITHLHADHIGSLGSFASYCLSVLQKRITVIAQDDTVVEILKLMGVPADMYDFTTDYTRIFEDGLHVEAVPVKHASDMKCCGLLICDEEETTYFSADASELSDDILQQFKQGKIQVIYHDCTFLTKESPSHCSLKRLCEYIPPEMRNRVYCMHFGGDFMSQIKEAGFQVVTSV</sequence>
<dbReference type="InterPro" id="IPR001279">
    <property type="entry name" value="Metallo-B-lactamas"/>
</dbReference>
<dbReference type="AlphaFoldDB" id="A0A174C1Z8"/>
<dbReference type="PANTHER" id="PTHR42663:SF6">
    <property type="entry name" value="HYDROLASE C777.06C-RELATED"/>
    <property type="match status" value="1"/>
</dbReference>
<dbReference type="Proteomes" id="UP000251144">
    <property type="component" value="Unassembled WGS sequence"/>
</dbReference>
<dbReference type="RefSeq" id="WP_055191400.1">
    <property type="nucleotide sequence ID" value="NZ_CABJDF010000009.1"/>
</dbReference>
<evidence type="ECO:0000313" key="2">
    <source>
        <dbReference type="Proteomes" id="UP000251144"/>
    </source>
</evidence>
<dbReference type="OrthoDB" id="9803916at2"/>
<dbReference type="InterPro" id="IPR036866">
    <property type="entry name" value="RibonucZ/Hydroxyglut_hydro"/>
</dbReference>
<gene>
    <name evidence="1" type="ORF">C4N26_06955</name>
</gene>
<proteinExistence type="predicted"/>